<feature type="transmembrane region" description="Helical" evidence="6">
    <location>
        <begin position="123"/>
        <end position="146"/>
    </location>
</feature>
<evidence type="ECO:0000256" key="6">
    <source>
        <dbReference type="SAM" id="Phobius"/>
    </source>
</evidence>
<gene>
    <name evidence="7" type="primary">fetB</name>
    <name evidence="7" type="ORF">GIY09_08150</name>
</gene>
<protein>
    <submittedName>
        <fullName evidence="7">Iron export ABC transporter permease subunit FetB</fullName>
    </submittedName>
</protein>
<feature type="transmembrane region" description="Helical" evidence="6">
    <location>
        <begin position="95"/>
        <end position="117"/>
    </location>
</feature>
<dbReference type="Proteomes" id="UP000430975">
    <property type="component" value="Unassembled WGS sequence"/>
</dbReference>
<evidence type="ECO:0000256" key="4">
    <source>
        <dbReference type="ARBA" id="ARBA00022989"/>
    </source>
</evidence>
<evidence type="ECO:0000256" key="1">
    <source>
        <dbReference type="ARBA" id="ARBA00004141"/>
    </source>
</evidence>
<keyword evidence="4 6" id="KW-1133">Transmembrane helix</keyword>
<dbReference type="Pfam" id="PF03649">
    <property type="entry name" value="UPF0014"/>
    <property type="match status" value="1"/>
</dbReference>
<dbReference type="AlphaFoldDB" id="A0A6I2GF23"/>
<feature type="transmembrane region" description="Helical" evidence="6">
    <location>
        <begin position="192"/>
        <end position="210"/>
    </location>
</feature>
<comment type="caution">
    <text evidence="7">The sequence shown here is derived from an EMBL/GenBank/DDBJ whole genome shotgun (WGS) entry which is preliminary data.</text>
</comment>
<feature type="transmembrane region" description="Helical" evidence="6">
    <location>
        <begin position="216"/>
        <end position="242"/>
    </location>
</feature>
<feature type="transmembrane region" description="Helical" evidence="6">
    <location>
        <begin position="6"/>
        <end position="25"/>
    </location>
</feature>
<evidence type="ECO:0000313" key="8">
    <source>
        <dbReference type="Proteomes" id="UP000430975"/>
    </source>
</evidence>
<evidence type="ECO:0000256" key="2">
    <source>
        <dbReference type="ARBA" id="ARBA00005268"/>
    </source>
</evidence>
<name>A0A6I2GF23_9LACT</name>
<dbReference type="PANTHER" id="PTHR30028:SF0">
    <property type="entry name" value="PROTEIN ALUMINUM SENSITIVE 3"/>
    <property type="match status" value="1"/>
</dbReference>
<accession>A0A6I2GF23</accession>
<sequence>MNESLEISNVSLVLSTALIILAVSVDFKEKIGLSKDIIIAALRAVIQLFVIGYVLAYIFQVDNAVLTLVMVAFMIYNASYHAHKNSNGLRHSFRTSLLAIGIGTGLALFILVASGTLDWTPSQIVPITGMISSNSMNTIGVIYRTLRTQFQDRRQQIQEKLALGANAKQASAGILRDSIRIGMTPSISSTKTVGLVSLPGMMSGLMFAGIDPTHAIRYQIVVMFMLVAVAAISSFIASYLSYQSFYNEQLQLTID</sequence>
<comment type="subcellular location">
    <subcellularLocation>
        <location evidence="1">Membrane</location>
        <topology evidence="1">Multi-pass membrane protein</topology>
    </subcellularLocation>
</comment>
<evidence type="ECO:0000313" key="7">
    <source>
        <dbReference type="EMBL" id="MRI85836.1"/>
    </source>
</evidence>
<dbReference type="GO" id="GO:0005886">
    <property type="term" value="C:plasma membrane"/>
    <property type="evidence" value="ECO:0007669"/>
    <property type="project" value="TreeGrafter"/>
</dbReference>
<feature type="transmembrane region" description="Helical" evidence="6">
    <location>
        <begin position="65"/>
        <end position="83"/>
    </location>
</feature>
<comment type="similarity">
    <text evidence="2">Belongs to the UPF0014 family.</text>
</comment>
<dbReference type="InterPro" id="IPR005226">
    <property type="entry name" value="UPF0014_fam"/>
</dbReference>
<dbReference type="RefSeq" id="WP_153863698.1">
    <property type="nucleotide sequence ID" value="NZ_WJQS01000007.1"/>
</dbReference>
<evidence type="ECO:0000256" key="5">
    <source>
        <dbReference type="ARBA" id="ARBA00023136"/>
    </source>
</evidence>
<dbReference type="EMBL" id="WJQS01000007">
    <property type="protein sequence ID" value="MRI85836.1"/>
    <property type="molecule type" value="Genomic_DNA"/>
</dbReference>
<organism evidence="7 8">
    <name type="scientific">Fundicoccus ignavus</name>
    <dbReference type="NCBI Taxonomy" id="2664442"/>
    <lineage>
        <taxon>Bacteria</taxon>
        <taxon>Bacillati</taxon>
        <taxon>Bacillota</taxon>
        <taxon>Bacilli</taxon>
        <taxon>Lactobacillales</taxon>
        <taxon>Aerococcaceae</taxon>
        <taxon>Fundicoccus</taxon>
    </lineage>
</organism>
<keyword evidence="3 6" id="KW-0812">Transmembrane</keyword>
<dbReference type="PANTHER" id="PTHR30028">
    <property type="entry name" value="UPF0014 INNER MEMBRANE PROTEIN YBBM-RELATED"/>
    <property type="match status" value="1"/>
</dbReference>
<keyword evidence="5 6" id="KW-0472">Membrane</keyword>
<proteinExistence type="inferred from homology"/>
<reference evidence="7 8" key="1">
    <citation type="submission" date="2019-11" db="EMBL/GenBank/DDBJ databases">
        <title>Characterisation of Fundicoccus ignavus gen. nov. sp. nov., a novel genus of the family Aerococcaceae isolated from bulk tank milk.</title>
        <authorList>
            <person name="Siebert A."/>
            <person name="Huptas C."/>
            <person name="Wenning M."/>
            <person name="Scherer S."/>
            <person name="Doll E.V."/>
        </authorList>
    </citation>
    <scope>NUCLEOTIDE SEQUENCE [LARGE SCALE GENOMIC DNA]</scope>
    <source>
        <strain evidence="7 8">WS4759</strain>
    </source>
</reference>
<evidence type="ECO:0000256" key="3">
    <source>
        <dbReference type="ARBA" id="ARBA00022692"/>
    </source>
</evidence>
<feature type="transmembrane region" description="Helical" evidence="6">
    <location>
        <begin position="37"/>
        <end position="59"/>
    </location>
</feature>
<keyword evidence="8" id="KW-1185">Reference proteome</keyword>